<organism evidence="2 3">
    <name type="scientific">Elliptochloris bilobata</name>
    <dbReference type="NCBI Taxonomy" id="381761"/>
    <lineage>
        <taxon>Eukaryota</taxon>
        <taxon>Viridiplantae</taxon>
        <taxon>Chlorophyta</taxon>
        <taxon>core chlorophytes</taxon>
        <taxon>Trebouxiophyceae</taxon>
        <taxon>Trebouxiophyceae incertae sedis</taxon>
        <taxon>Elliptochloris clade</taxon>
        <taxon>Elliptochloris</taxon>
    </lineage>
</organism>
<protein>
    <submittedName>
        <fullName evidence="2">Uncharacterized protein</fullName>
    </submittedName>
</protein>
<evidence type="ECO:0000313" key="2">
    <source>
        <dbReference type="EMBL" id="KAK9832001.1"/>
    </source>
</evidence>
<feature type="signal peptide" evidence="1">
    <location>
        <begin position="1"/>
        <end position="17"/>
    </location>
</feature>
<dbReference type="Proteomes" id="UP001445335">
    <property type="component" value="Unassembled WGS sequence"/>
</dbReference>
<keyword evidence="3" id="KW-1185">Reference proteome</keyword>
<accession>A0AAW1RFC9</accession>
<reference evidence="2 3" key="1">
    <citation type="journal article" date="2024" name="Nat. Commun.">
        <title>Phylogenomics reveals the evolutionary origins of lichenization in chlorophyte algae.</title>
        <authorList>
            <person name="Puginier C."/>
            <person name="Libourel C."/>
            <person name="Otte J."/>
            <person name="Skaloud P."/>
            <person name="Haon M."/>
            <person name="Grisel S."/>
            <person name="Petersen M."/>
            <person name="Berrin J.G."/>
            <person name="Delaux P.M."/>
            <person name="Dal Grande F."/>
            <person name="Keller J."/>
        </authorList>
    </citation>
    <scope>NUCLEOTIDE SEQUENCE [LARGE SCALE GENOMIC DNA]</scope>
    <source>
        <strain evidence="2 3">SAG 245.80</strain>
    </source>
</reference>
<dbReference type="AlphaFoldDB" id="A0AAW1RFC9"/>
<feature type="chain" id="PRO_5043755018" evidence="1">
    <location>
        <begin position="18"/>
        <end position="419"/>
    </location>
</feature>
<name>A0AAW1RFC9_9CHLO</name>
<evidence type="ECO:0000256" key="1">
    <source>
        <dbReference type="SAM" id="SignalP"/>
    </source>
</evidence>
<sequence length="419" mass="44741">MWRLLGDLAGIPEVVLALPSFTVPEATDEARLTLSATESAALSPVQGKQRRLERQRWAFERNKQQAPVPSLAAALRSLQHEGTGGPGEHVLRSLEAAQRHAPSGKRNLPLQRTTQAFRAAGQQRPTCTCSALRTLAYMGAEEQRRLEGAAVLAELQGKLRGQLAGSPVDGVLLNQRAVVRAGVAGRLDGMVGQALRELQDGSGAAAAGYARAEQLFRIASHTLQACAYEERALLLASVPFRSLFTGFVCNTEAPAQADVCRLDSVPEVCAAVEQPRLTGSAGRRAAEESLGSPAEDLASSTAAQQTMVTELRALRSAQAVEDALKMTGSFWSVRCTLAALQAAAHMGAYEQGQLMDSGLLPRLQSQLFAQLRDSSFSGVLVNTVSQALRRCLAWLRSGGPVLSFPTTCLGTRRSTQRCS</sequence>
<dbReference type="EMBL" id="JALJOU010000043">
    <property type="protein sequence ID" value="KAK9832001.1"/>
    <property type="molecule type" value="Genomic_DNA"/>
</dbReference>
<keyword evidence="1" id="KW-0732">Signal</keyword>
<evidence type="ECO:0000313" key="3">
    <source>
        <dbReference type="Proteomes" id="UP001445335"/>
    </source>
</evidence>
<proteinExistence type="predicted"/>
<gene>
    <name evidence="2" type="ORF">WJX81_007643</name>
</gene>
<comment type="caution">
    <text evidence="2">The sequence shown here is derived from an EMBL/GenBank/DDBJ whole genome shotgun (WGS) entry which is preliminary data.</text>
</comment>